<comment type="caution">
    <text evidence="2">The sequence shown here is derived from an EMBL/GenBank/DDBJ whole genome shotgun (WGS) entry which is preliminary data.</text>
</comment>
<protein>
    <submittedName>
        <fullName evidence="2">Uncharacterized protein</fullName>
    </submittedName>
</protein>
<gene>
    <name evidence="2" type="ORF">SADUNF_Sadunf14G0008700</name>
</gene>
<name>A0A835JF24_9ROSI</name>
<reference evidence="2 3" key="1">
    <citation type="submission" date="2020-10" db="EMBL/GenBank/DDBJ databases">
        <title>Plant Genome Project.</title>
        <authorList>
            <person name="Zhang R.-G."/>
        </authorList>
    </citation>
    <scope>NUCLEOTIDE SEQUENCE [LARGE SCALE GENOMIC DNA]</scope>
    <source>
        <strain evidence="2">FAFU-HL-1</strain>
        <tissue evidence="2">Leaf</tissue>
    </source>
</reference>
<proteinExistence type="predicted"/>
<organism evidence="2 3">
    <name type="scientific">Salix dunnii</name>
    <dbReference type="NCBI Taxonomy" id="1413687"/>
    <lineage>
        <taxon>Eukaryota</taxon>
        <taxon>Viridiplantae</taxon>
        <taxon>Streptophyta</taxon>
        <taxon>Embryophyta</taxon>
        <taxon>Tracheophyta</taxon>
        <taxon>Spermatophyta</taxon>
        <taxon>Magnoliopsida</taxon>
        <taxon>eudicotyledons</taxon>
        <taxon>Gunneridae</taxon>
        <taxon>Pentapetalae</taxon>
        <taxon>rosids</taxon>
        <taxon>fabids</taxon>
        <taxon>Malpighiales</taxon>
        <taxon>Salicaceae</taxon>
        <taxon>Saliceae</taxon>
        <taxon>Salix</taxon>
    </lineage>
</organism>
<sequence length="141" mass="15798">MLCTAYAAAEKLSDDSSQFGAKTPVTAVRFHRKAPPPQPPDTRSSYRSTTAPQLRSPDSLFSRMPRITAIGTKLQKKGRWDSGTAEMRDMRSLRPKNLARNRVALPWASGVGIQCRHDLNTHVSLHPFRSTRQPLQLIFTV</sequence>
<evidence type="ECO:0000313" key="2">
    <source>
        <dbReference type="EMBL" id="KAF9668487.1"/>
    </source>
</evidence>
<evidence type="ECO:0000313" key="3">
    <source>
        <dbReference type="Proteomes" id="UP000657918"/>
    </source>
</evidence>
<dbReference type="Proteomes" id="UP000657918">
    <property type="component" value="Unassembled WGS sequence"/>
</dbReference>
<keyword evidence="3" id="KW-1185">Reference proteome</keyword>
<feature type="region of interest" description="Disordered" evidence="1">
    <location>
        <begin position="13"/>
        <end position="58"/>
    </location>
</feature>
<dbReference type="EMBL" id="JADGMS010000014">
    <property type="protein sequence ID" value="KAF9668487.1"/>
    <property type="molecule type" value="Genomic_DNA"/>
</dbReference>
<dbReference type="AlphaFoldDB" id="A0A835JF24"/>
<evidence type="ECO:0000256" key="1">
    <source>
        <dbReference type="SAM" id="MobiDB-lite"/>
    </source>
</evidence>
<accession>A0A835JF24</accession>
<feature type="compositionally biased region" description="Polar residues" evidence="1">
    <location>
        <begin position="41"/>
        <end position="53"/>
    </location>
</feature>